<evidence type="ECO:0000313" key="3">
    <source>
        <dbReference type="EMBL" id="RXH87514.1"/>
    </source>
</evidence>
<dbReference type="PANTHER" id="PTHR47074:SF73">
    <property type="entry name" value="OS04G0448401 PROTEIN"/>
    <property type="match status" value="1"/>
</dbReference>
<dbReference type="SUPFAM" id="SSF53098">
    <property type="entry name" value="Ribonuclease H-like"/>
    <property type="match status" value="1"/>
</dbReference>
<dbReference type="GO" id="GO:0003676">
    <property type="term" value="F:nucleic acid binding"/>
    <property type="evidence" value="ECO:0007669"/>
    <property type="project" value="InterPro"/>
</dbReference>
<dbReference type="EMBL" id="RDQH01000336">
    <property type="protein sequence ID" value="RXH87514.1"/>
    <property type="molecule type" value="Genomic_DNA"/>
</dbReference>
<keyword evidence="4" id="KW-1185">Reference proteome</keyword>
<evidence type="ECO:0000259" key="2">
    <source>
        <dbReference type="PROSITE" id="PS50158"/>
    </source>
</evidence>
<feature type="domain" description="CCHC-type" evidence="2">
    <location>
        <begin position="297"/>
        <end position="310"/>
    </location>
</feature>
<evidence type="ECO:0000256" key="1">
    <source>
        <dbReference type="PROSITE-ProRule" id="PRU00047"/>
    </source>
</evidence>
<gene>
    <name evidence="3" type="ORF">DVH24_034414</name>
</gene>
<reference evidence="3 4" key="1">
    <citation type="submission" date="2018-10" db="EMBL/GenBank/DDBJ databases">
        <title>A high-quality apple genome assembly.</title>
        <authorList>
            <person name="Hu J."/>
        </authorList>
    </citation>
    <scope>NUCLEOTIDE SEQUENCE [LARGE SCALE GENOMIC DNA]</scope>
    <source>
        <strain evidence="4">cv. HFTH1</strain>
        <tissue evidence="3">Young leaf</tissue>
    </source>
</reference>
<dbReference type="InterPro" id="IPR012337">
    <property type="entry name" value="RNaseH-like_sf"/>
</dbReference>
<dbReference type="PANTHER" id="PTHR47074">
    <property type="entry name" value="BNAC02G40300D PROTEIN"/>
    <property type="match status" value="1"/>
</dbReference>
<keyword evidence="1" id="KW-0863">Zinc-finger</keyword>
<proteinExistence type="predicted"/>
<dbReference type="PROSITE" id="PS50158">
    <property type="entry name" value="ZF_CCHC"/>
    <property type="match status" value="1"/>
</dbReference>
<dbReference type="GO" id="GO:0004523">
    <property type="term" value="F:RNA-DNA hybrid ribonuclease activity"/>
    <property type="evidence" value="ECO:0007669"/>
    <property type="project" value="InterPro"/>
</dbReference>
<keyword evidence="1" id="KW-0862">Zinc</keyword>
<dbReference type="Proteomes" id="UP000290289">
    <property type="component" value="Chromosome 10"/>
</dbReference>
<dbReference type="InterPro" id="IPR052929">
    <property type="entry name" value="RNase_H-like_EbsB-rel"/>
</dbReference>
<protein>
    <recommendedName>
        <fullName evidence="2">CCHC-type domain-containing protein</fullName>
    </recommendedName>
</protein>
<accession>A0A498IZJ1</accession>
<keyword evidence="1" id="KW-0479">Metal-binding</keyword>
<dbReference type="InterPro" id="IPR001878">
    <property type="entry name" value="Znf_CCHC"/>
</dbReference>
<dbReference type="InterPro" id="IPR002156">
    <property type="entry name" value="RNaseH_domain"/>
</dbReference>
<evidence type="ECO:0000313" key="4">
    <source>
        <dbReference type="Proteomes" id="UP000290289"/>
    </source>
</evidence>
<dbReference type="Gene3D" id="3.30.420.10">
    <property type="entry name" value="Ribonuclease H-like superfamily/Ribonuclease H"/>
    <property type="match status" value="1"/>
</dbReference>
<name>A0A498IZJ1_MALDO</name>
<dbReference type="InterPro" id="IPR036397">
    <property type="entry name" value="RNaseH_sf"/>
</dbReference>
<dbReference type="Pfam" id="PF13456">
    <property type="entry name" value="RVT_3"/>
    <property type="match status" value="1"/>
</dbReference>
<comment type="caution">
    <text evidence="3">The sequence shown here is derived from an EMBL/GenBank/DDBJ whole genome shotgun (WGS) entry which is preliminary data.</text>
</comment>
<sequence>MYRSFLSISSLDQSFKHQSREQPQPITHLLSISIYPTRVLIARDLALESCICYSTSEHSSKLYNHPILEPICLFLTQYFNPPPFWKPHHTLWSWTSISASIIDIDSIDPNNILLKLQNNLDFVDANEGVCMVAFLFADKPPNRGASVGLLKKAWTYLGEVRVSTKSNTAFAITVPDQTTASKILEGGPWNVAGFCCTAQLWPKDQAFEEIPSHRVVYWVQLHGVPLGQYSVENAKSIGRLMERYPFKCPDGVRGFLRIRLQLDARKPIPSGCLLAREEGKLSRVEFYYETQRSHILCFNCGRLGHINSGCSFAPDPHPKTGNRYAVETPNTELTLQLSPSHSLQQNFLFLSHPTHYFPCENPFNTTSHPWPTYQPKNTPISILLDPLTEPNFESPSSNTSIVSKLKDRPFFPGRKPLKLKYSQVGGIVLNPQDPDLSNTTLGKQKRVTFSDSEVSLQPHKKSKTTCVSSQVTEGGLQGLGDKVSNSSQANARGHGQRNIGNYASTAARRMVTQFPESSEHVLFLCPWTIGVWFASSLNYRLDRASITTFDEWWSALKRTVGVNTDSQSWVYTAASFICWEIWKSRCNCIFHGSVPSPEFTAEKASRAAAEGFPYSFAECGCLSSPFLGAPPIGVIKANFDGAWSSNTLQSGLGVVFRSSNETIINGVSTPCLSSSALQTEAKAALLAVWSTKDSNFSDVVFESDSLELIRSLKNDFKKANWTIFPLLIKIWNLSSQFRSLNWRWVPRRIVKEGCVLMFGSFDPHPL</sequence>
<dbReference type="InterPro" id="IPR044730">
    <property type="entry name" value="RNase_H-like_dom_plant"/>
</dbReference>
<dbReference type="STRING" id="3750.A0A498IZJ1"/>
<organism evidence="3 4">
    <name type="scientific">Malus domestica</name>
    <name type="common">Apple</name>
    <name type="synonym">Pyrus malus</name>
    <dbReference type="NCBI Taxonomy" id="3750"/>
    <lineage>
        <taxon>Eukaryota</taxon>
        <taxon>Viridiplantae</taxon>
        <taxon>Streptophyta</taxon>
        <taxon>Embryophyta</taxon>
        <taxon>Tracheophyta</taxon>
        <taxon>Spermatophyta</taxon>
        <taxon>Magnoliopsida</taxon>
        <taxon>eudicotyledons</taxon>
        <taxon>Gunneridae</taxon>
        <taxon>Pentapetalae</taxon>
        <taxon>rosids</taxon>
        <taxon>fabids</taxon>
        <taxon>Rosales</taxon>
        <taxon>Rosaceae</taxon>
        <taxon>Amygdaloideae</taxon>
        <taxon>Maleae</taxon>
        <taxon>Malus</taxon>
    </lineage>
</organism>
<dbReference type="GO" id="GO:0008270">
    <property type="term" value="F:zinc ion binding"/>
    <property type="evidence" value="ECO:0007669"/>
    <property type="project" value="UniProtKB-KW"/>
</dbReference>
<dbReference type="CDD" id="cd06222">
    <property type="entry name" value="RNase_H_like"/>
    <property type="match status" value="1"/>
</dbReference>
<dbReference type="AlphaFoldDB" id="A0A498IZJ1"/>